<organism evidence="2 3">
    <name type="scientific">Pusillibacter faecalis</name>
    <dbReference type="NCBI Taxonomy" id="2714358"/>
    <lineage>
        <taxon>Bacteria</taxon>
        <taxon>Bacillati</taxon>
        <taxon>Bacillota</taxon>
        <taxon>Clostridia</taxon>
        <taxon>Eubacteriales</taxon>
        <taxon>Oscillospiraceae</taxon>
        <taxon>Pusillibacter</taxon>
    </lineage>
</organism>
<keyword evidence="3" id="KW-1185">Reference proteome</keyword>
<feature type="transmembrane region" description="Helical" evidence="1">
    <location>
        <begin position="27"/>
        <end position="47"/>
    </location>
</feature>
<sequence>MSNEPVKKEQKLKPFVFVHPTTGKGKLCAVLFLIVILCSIVPIISLVNQPVLVLGMPLIMLWSIGIVLAVVIVLRLALHWGVK</sequence>
<dbReference type="EMBL" id="AP023420">
    <property type="protein sequence ID" value="BCK82780.1"/>
    <property type="molecule type" value="Genomic_DNA"/>
</dbReference>
<reference evidence="2" key="1">
    <citation type="submission" date="2020-09" db="EMBL/GenBank/DDBJ databases">
        <title>New species isolated from human feces.</title>
        <authorList>
            <person name="Kitahara M."/>
            <person name="Shigeno Y."/>
            <person name="Shime M."/>
            <person name="Matsumoto Y."/>
            <person name="Nakamura S."/>
            <person name="Motooka D."/>
            <person name="Fukuoka S."/>
            <person name="Nishikawa H."/>
            <person name="Benno Y."/>
        </authorList>
    </citation>
    <scope>NUCLEOTIDE SEQUENCE</scope>
    <source>
        <strain evidence="2">MM59</strain>
    </source>
</reference>
<proteinExistence type="predicted"/>
<dbReference type="Proteomes" id="UP000679848">
    <property type="component" value="Chromosome"/>
</dbReference>
<feature type="transmembrane region" description="Helical" evidence="1">
    <location>
        <begin position="59"/>
        <end position="78"/>
    </location>
</feature>
<keyword evidence="1" id="KW-1133">Transmembrane helix</keyword>
<gene>
    <name evidence="2" type="ORF">MM59RIKEN_00990</name>
</gene>
<protein>
    <submittedName>
        <fullName evidence="2">Uncharacterized protein</fullName>
    </submittedName>
</protein>
<accession>A0A810Q407</accession>
<dbReference type="KEGG" id="pfaa:MM59RIKEN_00990"/>
<evidence type="ECO:0000313" key="3">
    <source>
        <dbReference type="Proteomes" id="UP000679848"/>
    </source>
</evidence>
<keyword evidence="1" id="KW-0472">Membrane</keyword>
<evidence type="ECO:0000313" key="2">
    <source>
        <dbReference type="EMBL" id="BCK82780.1"/>
    </source>
</evidence>
<dbReference type="RefSeq" id="WP_187029065.1">
    <property type="nucleotide sequence ID" value="NZ_AP023420.1"/>
</dbReference>
<dbReference type="AlphaFoldDB" id="A0A810Q407"/>
<keyword evidence="1" id="KW-0812">Transmembrane</keyword>
<evidence type="ECO:0000256" key="1">
    <source>
        <dbReference type="SAM" id="Phobius"/>
    </source>
</evidence>
<name>A0A810Q407_9FIRM</name>